<protein>
    <submittedName>
        <fullName evidence="2">MarR family transcriptional regulator</fullName>
    </submittedName>
</protein>
<dbReference type="InterPro" id="IPR036388">
    <property type="entry name" value="WH-like_DNA-bd_sf"/>
</dbReference>
<sequence length="151" mass="16663">MPGLDIAEQRSWQNFLTTTMGMFGALNRKLMDAHQLTLADVKILAILRDSPVDGARMGDLAEALLSHPSRITRHISRLEDEGLVLRTPRPGDRRVVVATSTDKGRKMLQKANVTYAEAVRSEFLGHLSRPQIAALGESCRQIGAAFTDPEQ</sequence>
<reference evidence="2" key="1">
    <citation type="submission" date="2021-08" db="EMBL/GenBank/DDBJ databases">
        <title>Whole genome sequencing of non-tuberculosis mycobacteria type-strains.</title>
        <authorList>
            <person name="Igarashi Y."/>
            <person name="Osugi A."/>
            <person name="Mitarai S."/>
        </authorList>
    </citation>
    <scope>NUCLEOTIDE SEQUENCE</scope>
    <source>
        <strain evidence="2">JCM 30995</strain>
    </source>
</reference>
<dbReference type="PRINTS" id="PR00598">
    <property type="entry name" value="HTHMARR"/>
</dbReference>
<evidence type="ECO:0000313" key="2">
    <source>
        <dbReference type="EMBL" id="QZA10004.1"/>
    </source>
</evidence>
<evidence type="ECO:0000313" key="3">
    <source>
        <dbReference type="Proteomes" id="UP000825008"/>
    </source>
</evidence>
<feature type="domain" description="HTH marR-type" evidence="1">
    <location>
        <begin position="13"/>
        <end position="144"/>
    </location>
</feature>
<dbReference type="InterPro" id="IPR011991">
    <property type="entry name" value="ArsR-like_HTH"/>
</dbReference>
<dbReference type="Gene3D" id="1.10.10.10">
    <property type="entry name" value="Winged helix-like DNA-binding domain superfamily/Winged helix DNA-binding domain"/>
    <property type="match status" value="1"/>
</dbReference>
<dbReference type="Pfam" id="PF01047">
    <property type="entry name" value="MarR"/>
    <property type="match status" value="1"/>
</dbReference>
<dbReference type="KEGG" id="mher:K3U94_07010"/>
<evidence type="ECO:0000259" key="1">
    <source>
        <dbReference type="PROSITE" id="PS50995"/>
    </source>
</evidence>
<name>A0A9X7WMC8_9MYCO</name>
<dbReference type="SMART" id="SM00347">
    <property type="entry name" value="HTH_MARR"/>
    <property type="match status" value="1"/>
</dbReference>
<gene>
    <name evidence="2" type="ORF">K3U94_07010</name>
</gene>
<dbReference type="CDD" id="cd00090">
    <property type="entry name" value="HTH_ARSR"/>
    <property type="match status" value="1"/>
</dbReference>
<dbReference type="PANTHER" id="PTHR33164">
    <property type="entry name" value="TRANSCRIPTIONAL REGULATOR, MARR FAMILY"/>
    <property type="match status" value="1"/>
</dbReference>
<dbReference type="PANTHER" id="PTHR33164:SF99">
    <property type="entry name" value="MARR FAMILY REGULATORY PROTEIN"/>
    <property type="match status" value="1"/>
</dbReference>
<organism evidence="2 3">
    <name type="scientific">Mycolicibacter heraklionensis</name>
    <dbReference type="NCBI Taxonomy" id="512402"/>
    <lineage>
        <taxon>Bacteria</taxon>
        <taxon>Bacillati</taxon>
        <taxon>Actinomycetota</taxon>
        <taxon>Actinomycetes</taxon>
        <taxon>Mycobacteriales</taxon>
        <taxon>Mycobacteriaceae</taxon>
        <taxon>Mycolicibacter</taxon>
    </lineage>
</organism>
<dbReference type="GO" id="GO:0003700">
    <property type="term" value="F:DNA-binding transcription factor activity"/>
    <property type="evidence" value="ECO:0007669"/>
    <property type="project" value="InterPro"/>
</dbReference>
<dbReference type="EMBL" id="CP080997">
    <property type="protein sequence ID" value="QZA10004.1"/>
    <property type="molecule type" value="Genomic_DNA"/>
</dbReference>
<dbReference type="SUPFAM" id="SSF46785">
    <property type="entry name" value="Winged helix' DNA-binding domain"/>
    <property type="match status" value="1"/>
</dbReference>
<dbReference type="AlphaFoldDB" id="A0A9X7WMC8"/>
<accession>A0A9X7WMC8</accession>
<dbReference type="PROSITE" id="PS50995">
    <property type="entry name" value="HTH_MARR_2"/>
    <property type="match status" value="1"/>
</dbReference>
<dbReference type="GO" id="GO:0006950">
    <property type="term" value="P:response to stress"/>
    <property type="evidence" value="ECO:0007669"/>
    <property type="project" value="TreeGrafter"/>
</dbReference>
<dbReference type="Proteomes" id="UP000825008">
    <property type="component" value="Chromosome"/>
</dbReference>
<dbReference type="InterPro" id="IPR036390">
    <property type="entry name" value="WH_DNA-bd_sf"/>
</dbReference>
<dbReference type="InterPro" id="IPR039422">
    <property type="entry name" value="MarR/SlyA-like"/>
</dbReference>
<dbReference type="InterPro" id="IPR000835">
    <property type="entry name" value="HTH_MarR-typ"/>
</dbReference>
<proteinExistence type="predicted"/>